<reference evidence="1" key="1">
    <citation type="submission" date="2020-08" db="EMBL/GenBank/DDBJ databases">
        <title>Multicomponent nature underlies the extraordinary mechanical properties of spider dragline silk.</title>
        <authorList>
            <person name="Kono N."/>
            <person name="Nakamura H."/>
            <person name="Mori M."/>
            <person name="Yoshida Y."/>
            <person name="Ohtoshi R."/>
            <person name="Malay A.D."/>
            <person name="Moran D.A.P."/>
            <person name="Tomita M."/>
            <person name="Numata K."/>
            <person name="Arakawa K."/>
        </authorList>
    </citation>
    <scope>NUCLEOTIDE SEQUENCE</scope>
</reference>
<name>A0A8X6XXH0_9ARAC</name>
<proteinExistence type="predicted"/>
<dbReference type="Proteomes" id="UP000886998">
    <property type="component" value="Unassembled WGS sequence"/>
</dbReference>
<comment type="caution">
    <text evidence="1">The sequence shown here is derived from an EMBL/GenBank/DDBJ whole genome shotgun (WGS) entry which is preliminary data.</text>
</comment>
<dbReference type="EMBL" id="BMAV01013202">
    <property type="protein sequence ID" value="GFY60552.1"/>
    <property type="molecule type" value="Genomic_DNA"/>
</dbReference>
<dbReference type="AlphaFoldDB" id="A0A8X6XXH0"/>
<gene>
    <name evidence="1" type="ORF">TNIN_60801</name>
</gene>
<organism evidence="1 2">
    <name type="scientific">Trichonephila inaurata madagascariensis</name>
    <dbReference type="NCBI Taxonomy" id="2747483"/>
    <lineage>
        <taxon>Eukaryota</taxon>
        <taxon>Metazoa</taxon>
        <taxon>Ecdysozoa</taxon>
        <taxon>Arthropoda</taxon>
        <taxon>Chelicerata</taxon>
        <taxon>Arachnida</taxon>
        <taxon>Araneae</taxon>
        <taxon>Araneomorphae</taxon>
        <taxon>Entelegynae</taxon>
        <taxon>Araneoidea</taxon>
        <taxon>Nephilidae</taxon>
        <taxon>Trichonephila</taxon>
        <taxon>Trichonephila inaurata</taxon>
    </lineage>
</organism>
<sequence length="91" mass="10399">MLSSLAGMDLLFPPSAVPMRSLQSMRYYPSPFTQRVFHCSIVEAGWQRVKNLLLFEKFLNFRDCCVALENNRNLIMLLKSLGDPSLLFSSP</sequence>
<keyword evidence="2" id="KW-1185">Reference proteome</keyword>
<evidence type="ECO:0000313" key="1">
    <source>
        <dbReference type="EMBL" id="GFY60552.1"/>
    </source>
</evidence>
<evidence type="ECO:0000313" key="2">
    <source>
        <dbReference type="Proteomes" id="UP000886998"/>
    </source>
</evidence>
<accession>A0A8X6XXH0</accession>
<protein>
    <submittedName>
        <fullName evidence="1">Uncharacterized protein</fullName>
    </submittedName>
</protein>